<proteinExistence type="predicted"/>
<gene>
    <name evidence="2" type="ORF">GOODEAATRI_021092</name>
</gene>
<evidence type="ECO:0000256" key="1">
    <source>
        <dbReference type="SAM" id="MobiDB-lite"/>
    </source>
</evidence>
<comment type="caution">
    <text evidence="2">The sequence shown here is derived from an EMBL/GenBank/DDBJ whole genome shotgun (WGS) entry which is preliminary data.</text>
</comment>
<reference evidence="2 3" key="1">
    <citation type="submission" date="2021-06" db="EMBL/GenBank/DDBJ databases">
        <authorList>
            <person name="Palmer J.M."/>
        </authorList>
    </citation>
    <scope>NUCLEOTIDE SEQUENCE [LARGE SCALE GENOMIC DNA]</scope>
    <source>
        <strain evidence="2 3">GA_2019</strain>
        <tissue evidence="2">Muscle</tissue>
    </source>
</reference>
<evidence type="ECO:0000313" key="2">
    <source>
        <dbReference type="EMBL" id="MEQ2172444.1"/>
    </source>
</evidence>
<organism evidence="2 3">
    <name type="scientific">Goodea atripinnis</name>
    <dbReference type="NCBI Taxonomy" id="208336"/>
    <lineage>
        <taxon>Eukaryota</taxon>
        <taxon>Metazoa</taxon>
        <taxon>Chordata</taxon>
        <taxon>Craniata</taxon>
        <taxon>Vertebrata</taxon>
        <taxon>Euteleostomi</taxon>
        <taxon>Actinopterygii</taxon>
        <taxon>Neopterygii</taxon>
        <taxon>Teleostei</taxon>
        <taxon>Neoteleostei</taxon>
        <taxon>Acanthomorphata</taxon>
        <taxon>Ovalentaria</taxon>
        <taxon>Atherinomorphae</taxon>
        <taxon>Cyprinodontiformes</taxon>
        <taxon>Goodeidae</taxon>
        <taxon>Goodea</taxon>
    </lineage>
</organism>
<dbReference type="EMBL" id="JAHRIO010042001">
    <property type="protein sequence ID" value="MEQ2172444.1"/>
    <property type="molecule type" value="Genomic_DNA"/>
</dbReference>
<accession>A0ABV0NM16</accession>
<dbReference type="Proteomes" id="UP001476798">
    <property type="component" value="Unassembled WGS sequence"/>
</dbReference>
<sequence length="192" mass="21045">MWPHASAALNPSLGNPLNDCSLAPRGASRGVLSRNTSTEERDGRRDELRVTQGTVTEWFLCSFFQFMVDKGASGLPPLVMSFGGEPGVGAAAPDAVLAPGAFRLWRCVAVLYAYDLYRQLSLCPAQLEATPVRIWFARTLASCEAEGLLCRTETILSSVTVFHGAQRQLQRSRGQTRVRFDVAVVAHKQDFE</sequence>
<feature type="region of interest" description="Disordered" evidence="1">
    <location>
        <begin position="28"/>
        <end position="47"/>
    </location>
</feature>
<keyword evidence="3" id="KW-1185">Reference proteome</keyword>
<name>A0ABV0NM16_9TELE</name>
<feature type="compositionally biased region" description="Basic and acidic residues" evidence="1">
    <location>
        <begin position="37"/>
        <end position="47"/>
    </location>
</feature>
<evidence type="ECO:0000313" key="3">
    <source>
        <dbReference type="Proteomes" id="UP001476798"/>
    </source>
</evidence>
<protein>
    <submittedName>
        <fullName evidence="2">Uncharacterized protein</fullName>
    </submittedName>
</protein>